<keyword evidence="2" id="KW-1185">Reference proteome</keyword>
<accession>A0ABU0RND4</accession>
<gene>
    <name evidence="1" type="ORF">QFZ49_003163</name>
</gene>
<evidence type="ECO:0000313" key="1">
    <source>
        <dbReference type="EMBL" id="MDQ0933223.1"/>
    </source>
</evidence>
<reference evidence="1 2" key="1">
    <citation type="submission" date="2023-07" db="EMBL/GenBank/DDBJ databases">
        <title>Comparative genomics of wheat-associated soil bacteria to identify genetic determinants of phenazine resistance.</title>
        <authorList>
            <person name="Mouncey N."/>
        </authorList>
    </citation>
    <scope>NUCLEOTIDE SEQUENCE [LARGE SCALE GENOMIC DNA]</scope>
    <source>
        <strain evidence="1 2">W2I16</strain>
    </source>
</reference>
<dbReference type="Proteomes" id="UP001223072">
    <property type="component" value="Unassembled WGS sequence"/>
</dbReference>
<protein>
    <submittedName>
        <fullName evidence="1">Uncharacterized protein</fullName>
    </submittedName>
</protein>
<comment type="caution">
    <text evidence="1">The sequence shown here is derived from an EMBL/GenBank/DDBJ whole genome shotgun (WGS) entry which is preliminary data.</text>
</comment>
<name>A0ABU0RND4_9ACTN</name>
<proteinExistence type="predicted"/>
<sequence>MRVGSDLHCLRVSVTEDLPAVAFKGYQEVASLLVADRAMGDAGMVVASGEGTRMLRTVKLQLLCDHIVGLADTLFRITCFGY</sequence>
<organism evidence="1 2">
    <name type="scientific">Streptomyces turgidiscabies</name>
    <dbReference type="NCBI Taxonomy" id="85558"/>
    <lineage>
        <taxon>Bacteria</taxon>
        <taxon>Bacillati</taxon>
        <taxon>Actinomycetota</taxon>
        <taxon>Actinomycetes</taxon>
        <taxon>Kitasatosporales</taxon>
        <taxon>Streptomycetaceae</taxon>
        <taxon>Streptomyces</taxon>
    </lineage>
</organism>
<evidence type="ECO:0000313" key="2">
    <source>
        <dbReference type="Proteomes" id="UP001223072"/>
    </source>
</evidence>
<dbReference type="EMBL" id="JAUSZS010000004">
    <property type="protein sequence ID" value="MDQ0933223.1"/>
    <property type="molecule type" value="Genomic_DNA"/>
</dbReference>